<dbReference type="Pfam" id="PF12991">
    <property type="entry name" value="DUF3875"/>
    <property type="match status" value="1"/>
</dbReference>
<feature type="domain" description="TraG N-terminal Bacteroidetes" evidence="1">
    <location>
        <begin position="3"/>
        <end position="54"/>
    </location>
</feature>
<reference evidence="2 3" key="1">
    <citation type="submission" date="2012-02" db="EMBL/GenBank/DDBJ databases">
        <title>The Genome Sequence of Bacteroides fragilis CL07T12C05.</title>
        <authorList>
            <consortium name="The Broad Institute Genome Sequencing Platform"/>
            <person name="Earl A."/>
            <person name="Ward D."/>
            <person name="Feldgarden M."/>
            <person name="Gevers D."/>
            <person name="Zitomersky N.L."/>
            <person name="Coyne M.J."/>
            <person name="Comstock L.E."/>
            <person name="Young S.K."/>
            <person name="Zeng Q."/>
            <person name="Gargeya S."/>
            <person name="Fitzgerald M."/>
            <person name="Haas B."/>
            <person name="Abouelleil A."/>
            <person name="Alvarado L."/>
            <person name="Arachchi H.M."/>
            <person name="Berlin A."/>
            <person name="Chapman S.B."/>
            <person name="Gearin G."/>
            <person name="Goldberg J."/>
            <person name="Griggs A."/>
            <person name="Gujja S."/>
            <person name="Hansen M."/>
            <person name="Heiman D."/>
            <person name="Howarth C."/>
            <person name="Larimer J."/>
            <person name="Lui A."/>
            <person name="MacDonald P.J.P."/>
            <person name="McCowen C."/>
            <person name="Montmayeur A."/>
            <person name="Murphy C."/>
            <person name="Neiman D."/>
            <person name="Pearson M."/>
            <person name="Priest M."/>
            <person name="Roberts A."/>
            <person name="Saif S."/>
            <person name="Shea T."/>
            <person name="Sisk P."/>
            <person name="Stolte C."/>
            <person name="Sykes S."/>
            <person name="Wortman J."/>
            <person name="Nusbaum C."/>
            <person name="Birren B."/>
        </authorList>
    </citation>
    <scope>NUCLEOTIDE SEQUENCE [LARGE SCALE GENOMIC DNA]</scope>
    <source>
        <strain evidence="2 3">CL07T12C05</strain>
    </source>
</reference>
<comment type="caution">
    <text evidence="2">The sequence shown here is derived from an EMBL/GenBank/DDBJ whole genome shotgun (WGS) entry which is preliminary data.</text>
</comment>
<dbReference type="InterPro" id="IPR053155">
    <property type="entry name" value="F-pilin_assembly_TraC"/>
</dbReference>
<dbReference type="HOGENOM" id="CLU_152259_1_0_10"/>
<dbReference type="AlphaFoldDB" id="A0A0E2ANB3"/>
<protein>
    <recommendedName>
        <fullName evidence="1">TraG N-terminal Bacteroidetes domain-containing protein</fullName>
    </recommendedName>
</protein>
<gene>
    <name evidence="2" type="ORF">HMPREF1056_03197</name>
</gene>
<dbReference type="PANTHER" id="PTHR38467:SF1">
    <property type="entry name" value="CONJUGATIVE TRANSFER: ASSEMBLY"/>
    <property type="match status" value="1"/>
</dbReference>
<evidence type="ECO:0000259" key="1">
    <source>
        <dbReference type="Pfam" id="PF12991"/>
    </source>
</evidence>
<dbReference type="InterPro" id="IPR024451">
    <property type="entry name" value="TraG_N_Bacteroidetes"/>
</dbReference>
<organism evidence="2 3">
    <name type="scientific">Bacteroides fragilis CL07T12C05</name>
    <dbReference type="NCBI Taxonomy" id="997883"/>
    <lineage>
        <taxon>Bacteria</taxon>
        <taxon>Pseudomonadati</taxon>
        <taxon>Bacteroidota</taxon>
        <taxon>Bacteroidia</taxon>
        <taxon>Bacteroidales</taxon>
        <taxon>Bacteroidaceae</taxon>
        <taxon>Bacteroides</taxon>
    </lineage>
</organism>
<accession>A0A0E2ANB3</accession>
<proteinExistence type="predicted"/>
<evidence type="ECO:0000313" key="2">
    <source>
        <dbReference type="EMBL" id="EIY94246.1"/>
    </source>
</evidence>
<name>A0A0E2ANB3_BACFG</name>
<sequence length="56" mass="6144">MRNILKASTLESKFPLLAVEDGCILSKDADVTVGFKVRLPEVFTLTSDDYEAMHGA</sequence>
<dbReference type="EMBL" id="AGXN01000016">
    <property type="protein sequence ID" value="EIY94246.1"/>
    <property type="molecule type" value="Genomic_DNA"/>
</dbReference>
<evidence type="ECO:0000313" key="3">
    <source>
        <dbReference type="Proteomes" id="UP000003879"/>
    </source>
</evidence>
<dbReference type="PANTHER" id="PTHR38467">
    <property type="match status" value="1"/>
</dbReference>
<dbReference type="Proteomes" id="UP000003879">
    <property type="component" value="Unassembled WGS sequence"/>
</dbReference>